<protein>
    <submittedName>
        <fullName evidence="3">Protein bem46</fullName>
    </submittedName>
</protein>
<dbReference type="STRING" id="448386.A0A2V3IQW7"/>
<organism evidence="3 4">
    <name type="scientific">Gracilariopsis chorda</name>
    <dbReference type="NCBI Taxonomy" id="448386"/>
    <lineage>
        <taxon>Eukaryota</taxon>
        <taxon>Rhodophyta</taxon>
        <taxon>Florideophyceae</taxon>
        <taxon>Rhodymeniophycidae</taxon>
        <taxon>Gracilariales</taxon>
        <taxon>Gracilariaceae</taxon>
        <taxon>Gracilariopsis</taxon>
    </lineage>
</organism>
<comment type="caution">
    <text evidence="3">The sequence shown here is derived from an EMBL/GenBank/DDBJ whole genome shotgun (WGS) entry which is preliminary data.</text>
</comment>
<dbReference type="OrthoDB" id="10249433at2759"/>
<keyword evidence="1" id="KW-0472">Membrane</keyword>
<dbReference type="AlphaFoldDB" id="A0A2V3IQW7"/>
<sequence length="287" mass="32024">MNVIQALMFTGAAIGGSLLAALYVLQEKLLYHPTIPTRAYDKKPNDYGMDYIDVDLVTQDSVRIHAWLVKQERPKQAPTLVYFHGNAGNIAHRLPDVRQHYQSGFNVLMVSYRGYGSSDGFPTEKGMKMDAAAALEYIRDRNDIVDIERIYLFGRSIGGACAIALASMPGTRDAIRGVIVENTFTSTNDMIDTVLPALRFAKPFNRNNWNSLDAIKNVHVPIMIIRGLLDELVPPDHSMKLLAAASKARFTATHVVENGGHNDTWWQGGSAYRDAITEFLRRIERGD</sequence>
<dbReference type="Pfam" id="PF00561">
    <property type="entry name" value="Abhydrolase_1"/>
    <property type="match status" value="1"/>
</dbReference>
<keyword evidence="1" id="KW-1133">Transmembrane helix</keyword>
<name>A0A2V3IQW7_9FLOR</name>
<accession>A0A2V3IQW7</accession>
<dbReference type="SUPFAM" id="SSF53474">
    <property type="entry name" value="alpha/beta-Hydrolases"/>
    <property type="match status" value="1"/>
</dbReference>
<gene>
    <name evidence="3" type="ORF">BWQ96_05693</name>
</gene>
<evidence type="ECO:0000259" key="2">
    <source>
        <dbReference type="Pfam" id="PF00561"/>
    </source>
</evidence>
<dbReference type="PANTHER" id="PTHR12277:SF81">
    <property type="entry name" value="PROTEIN ABHD13"/>
    <property type="match status" value="1"/>
</dbReference>
<dbReference type="PANTHER" id="PTHR12277">
    <property type="entry name" value="ALPHA/BETA HYDROLASE DOMAIN-CONTAINING PROTEIN"/>
    <property type="match status" value="1"/>
</dbReference>
<proteinExistence type="predicted"/>
<keyword evidence="1" id="KW-0812">Transmembrane</keyword>
<feature type="domain" description="AB hydrolase-1" evidence="2">
    <location>
        <begin position="78"/>
        <end position="196"/>
    </location>
</feature>
<dbReference type="Proteomes" id="UP000247409">
    <property type="component" value="Unassembled WGS sequence"/>
</dbReference>
<evidence type="ECO:0000256" key="1">
    <source>
        <dbReference type="SAM" id="Phobius"/>
    </source>
</evidence>
<dbReference type="InterPro" id="IPR029058">
    <property type="entry name" value="AB_hydrolase_fold"/>
</dbReference>
<evidence type="ECO:0000313" key="3">
    <source>
        <dbReference type="EMBL" id="PXF44515.1"/>
    </source>
</evidence>
<keyword evidence="4" id="KW-1185">Reference proteome</keyword>
<dbReference type="InterPro" id="IPR000073">
    <property type="entry name" value="AB_hydrolase_1"/>
</dbReference>
<dbReference type="GO" id="GO:0016020">
    <property type="term" value="C:membrane"/>
    <property type="evidence" value="ECO:0007669"/>
    <property type="project" value="TreeGrafter"/>
</dbReference>
<dbReference type="Gene3D" id="3.40.50.1820">
    <property type="entry name" value="alpha/beta hydrolase"/>
    <property type="match status" value="1"/>
</dbReference>
<feature type="transmembrane region" description="Helical" evidence="1">
    <location>
        <begin position="6"/>
        <end position="25"/>
    </location>
</feature>
<reference evidence="3 4" key="1">
    <citation type="journal article" date="2018" name="Mol. Biol. Evol.">
        <title>Analysis of the draft genome of the red seaweed Gracilariopsis chorda provides insights into genome size evolution in Rhodophyta.</title>
        <authorList>
            <person name="Lee J."/>
            <person name="Yang E.C."/>
            <person name="Graf L."/>
            <person name="Yang J.H."/>
            <person name="Qiu H."/>
            <person name="Zel Zion U."/>
            <person name="Chan C.X."/>
            <person name="Stephens T.G."/>
            <person name="Weber A.P.M."/>
            <person name="Boo G.H."/>
            <person name="Boo S.M."/>
            <person name="Kim K.M."/>
            <person name="Shin Y."/>
            <person name="Jung M."/>
            <person name="Lee S.J."/>
            <person name="Yim H.S."/>
            <person name="Lee J.H."/>
            <person name="Bhattacharya D."/>
            <person name="Yoon H.S."/>
        </authorList>
    </citation>
    <scope>NUCLEOTIDE SEQUENCE [LARGE SCALE GENOMIC DNA]</scope>
    <source>
        <strain evidence="3 4">SKKU-2015</strain>
        <tissue evidence="3">Whole body</tissue>
    </source>
</reference>
<dbReference type="GO" id="GO:0008474">
    <property type="term" value="F:palmitoyl-(protein) hydrolase activity"/>
    <property type="evidence" value="ECO:0007669"/>
    <property type="project" value="TreeGrafter"/>
</dbReference>
<dbReference type="EMBL" id="NBIV01000088">
    <property type="protein sequence ID" value="PXF44515.1"/>
    <property type="molecule type" value="Genomic_DNA"/>
</dbReference>
<evidence type="ECO:0000313" key="4">
    <source>
        <dbReference type="Proteomes" id="UP000247409"/>
    </source>
</evidence>